<evidence type="ECO:0000313" key="1">
    <source>
        <dbReference type="EMBL" id="RDB17603.1"/>
    </source>
</evidence>
<dbReference type="EMBL" id="LUEZ02000110">
    <property type="protein sequence ID" value="RDB17603.1"/>
    <property type="molecule type" value="Genomic_DNA"/>
</dbReference>
<dbReference type="Proteomes" id="UP000076154">
    <property type="component" value="Unassembled WGS sequence"/>
</dbReference>
<gene>
    <name evidence="1" type="ORF">Hypma_001042</name>
</gene>
<protein>
    <submittedName>
        <fullName evidence="1">Uncharacterized protein</fullName>
    </submittedName>
</protein>
<keyword evidence="2" id="KW-1185">Reference proteome</keyword>
<accession>A0A369JD04</accession>
<proteinExistence type="predicted"/>
<reference evidence="1" key="1">
    <citation type="submission" date="2018-04" db="EMBL/GenBank/DDBJ databases">
        <title>Whole genome sequencing of Hypsizygus marmoreus.</title>
        <authorList>
            <person name="Choi I.-G."/>
            <person name="Min B."/>
            <person name="Kim J.-G."/>
            <person name="Kim S."/>
            <person name="Oh Y.-L."/>
            <person name="Kong W.-S."/>
            <person name="Park H."/>
            <person name="Jeong J."/>
            <person name="Song E.-S."/>
        </authorList>
    </citation>
    <scope>NUCLEOTIDE SEQUENCE [LARGE SCALE GENOMIC DNA]</scope>
    <source>
        <strain evidence="1">51987-8</strain>
    </source>
</reference>
<evidence type="ECO:0000313" key="2">
    <source>
        <dbReference type="Proteomes" id="UP000076154"/>
    </source>
</evidence>
<organism evidence="1 2">
    <name type="scientific">Hypsizygus marmoreus</name>
    <name type="common">White beech mushroom</name>
    <name type="synonym">Agaricus marmoreus</name>
    <dbReference type="NCBI Taxonomy" id="39966"/>
    <lineage>
        <taxon>Eukaryota</taxon>
        <taxon>Fungi</taxon>
        <taxon>Dikarya</taxon>
        <taxon>Basidiomycota</taxon>
        <taxon>Agaricomycotina</taxon>
        <taxon>Agaricomycetes</taxon>
        <taxon>Agaricomycetidae</taxon>
        <taxon>Agaricales</taxon>
        <taxon>Tricholomatineae</taxon>
        <taxon>Lyophyllaceae</taxon>
        <taxon>Hypsizygus</taxon>
    </lineage>
</organism>
<comment type="caution">
    <text evidence="1">The sequence shown here is derived from an EMBL/GenBank/DDBJ whole genome shotgun (WGS) entry which is preliminary data.</text>
</comment>
<dbReference type="InParanoid" id="A0A369JD04"/>
<sequence length="87" mass="10104">MTVYSSHAVPYEQCRKIHCNTSFLIFTGMPFKLRSSYAPHYPASCWVTNQRRRKGNIHPEKRWMTVLLGTSDNEHPFKLDVNSTSSN</sequence>
<dbReference type="AlphaFoldDB" id="A0A369JD04"/>
<name>A0A369JD04_HYPMA</name>